<name>A0A0D6MKR3_9PROT</name>
<dbReference type="Gene3D" id="1.10.760.10">
    <property type="entry name" value="Cytochrome c-like domain"/>
    <property type="match status" value="2"/>
</dbReference>
<dbReference type="InterPro" id="IPR051395">
    <property type="entry name" value="Cytochrome_c_Peroxidase/MauG"/>
</dbReference>
<dbReference type="InterPro" id="IPR036909">
    <property type="entry name" value="Cyt_c-like_dom_sf"/>
</dbReference>
<evidence type="ECO:0000313" key="10">
    <source>
        <dbReference type="EMBL" id="GAN53858.1"/>
    </source>
</evidence>
<evidence type="ECO:0000256" key="1">
    <source>
        <dbReference type="ARBA" id="ARBA00004196"/>
    </source>
</evidence>
<keyword evidence="3 7" id="KW-0479">Metal-binding</keyword>
<accession>A0A0D6MKR3</accession>
<proteinExistence type="predicted"/>
<dbReference type="Proteomes" id="UP000032679">
    <property type="component" value="Unassembled WGS sequence"/>
</dbReference>
<keyword evidence="11" id="KW-1185">Reference proteome</keyword>
<sequence length="332" mass="37001">MDRLGFRATPSLTYIDQIPRFNADLENPDGSASGPAGGQDWDGRSSSIADQALRVLTTRYEMANRNEDALIRRVRARPDLATAYRQTFGPDIFDEPHDAFRATGSALEAFILEDPSFHPYTSKYDFYSRGLVSLTPQETRGMAIFNDTERANCVQCHTAGLGPARGGGTTSGQFSDFFLRNLGTPRNPAIDYRDIGGRDLGLCGPLRTDLSPTKSANNIRYCGMFATSTLRNTATRKVFFHNGVFRSLRDVIEFYITRDITPRRWFHAHDGDLPYDDLPPDIRRNVDRADMPFAAQHPGARPVIAEHQVDDLVAFLKTLTDGYDPKTGKTAP</sequence>
<dbReference type="GO" id="GO:0020037">
    <property type="term" value="F:heme binding"/>
    <property type="evidence" value="ECO:0007669"/>
    <property type="project" value="InterPro"/>
</dbReference>
<feature type="region of interest" description="Disordered" evidence="8">
    <location>
        <begin position="23"/>
        <end position="44"/>
    </location>
</feature>
<comment type="caution">
    <text evidence="10">The sequence shown here is derived from an EMBL/GenBank/DDBJ whole genome shotgun (WGS) entry which is preliminary data.</text>
</comment>
<protein>
    <submittedName>
        <fullName evidence="10">Cytochrome c peroxidase transmembrane protein</fullName>
    </submittedName>
</protein>
<evidence type="ECO:0000313" key="11">
    <source>
        <dbReference type="Proteomes" id="UP000032679"/>
    </source>
</evidence>
<dbReference type="GO" id="GO:0009055">
    <property type="term" value="F:electron transfer activity"/>
    <property type="evidence" value="ECO:0007669"/>
    <property type="project" value="InterPro"/>
</dbReference>
<dbReference type="InterPro" id="IPR004852">
    <property type="entry name" value="Di-haem_cyt_c_peroxidsae"/>
</dbReference>
<keyword evidence="6 7" id="KW-0408">Iron</keyword>
<evidence type="ECO:0000256" key="2">
    <source>
        <dbReference type="ARBA" id="ARBA00022617"/>
    </source>
</evidence>
<evidence type="ECO:0000259" key="9">
    <source>
        <dbReference type="PROSITE" id="PS51007"/>
    </source>
</evidence>
<dbReference type="EMBL" id="BALE01000012">
    <property type="protein sequence ID" value="GAN53858.1"/>
    <property type="molecule type" value="Genomic_DNA"/>
</dbReference>
<dbReference type="InterPro" id="IPR009056">
    <property type="entry name" value="Cyt_c-like_dom"/>
</dbReference>
<evidence type="ECO:0000256" key="5">
    <source>
        <dbReference type="ARBA" id="ARBA00023002"/>
    </source>
</evidence>
<dbReference type="AlphaFoldDB" id="A0A0D6MKR3"/>
<gene>
    <name evidence="10" type="ORF">Tasa_012_034</name>
</gene>
<keyword evidence="10" id="KW-0812">Transmembrane</keyword>
<comment type="subcellular location">
    <subcellularLocation>
        <location evidence="1">Cell envelope</location>
    </subcellularLocation>
</comment>
<keyword evidence="10" id="KW-0575">Peroxidase</keyword>
<evidence type="ECO:0000256" key="6">
    <source>
        <dbReference type="ARBA" id="ARBA00023004"/>
    </source>
</evidence>
<dbReference type="GO" id="GO:0030313">
    <property type="term" value="C:cell envelope"/>
    <property type="evidence" value="ECO:0007669"/>
    <property type="project" value="UniProtKB-SubCell"/>
</dbReference>
<evidence type="ECO:0000256" key="8">
    <source>
        <dbReference type="SAM" id="MobiDB-lite"/>
    </source>
</evidence>
<evidence type="ECO:0000256" key="3">
    <source>
        <dbReference type="ARBA" id="ARBA00022723"/>
    </source>
</evidence>
<dbReference type="PANTHER" id="PTHR30600">
    <property type="entry name" value="CYTOCHROME C PEROXIDASE-RELATED"/>
    <property type="match status" value="1"/>
</dbReference>
<organism evidence="10 11">
    <name type="scientific">Tanticharoenia sakaeratensis NBRC 103193</name>
    <dbReference type="NCBI Taxonomy" id="1231623"/>
    <lineage>
        <taxon>Bacteria</taxon>
        <taxon>Pseudomonadati</taxon>
        <taxon>Pseudomonadota</taxon>
        <taxon>Alphaproteobacteria</taxon>
        <taxon>Acetobacterales</taxon>
        <taxon>Acetobacteraceae</taxon>
        <taxon>Tanticharoenia</taxon>
    </lineage>
</organism>
<dbReference type="PANTHER" id="PTHR30600:SF10">
    <property type="entry name" value="BLL6722 PROTEIN"/>
    <property type="match status" value="1"/>
</dbReference>
<keyword evidence="4" id="KW-0732">Signal</keyword>
<dbReference type="SUPFAM" id="SSF46626">
    <property type="entry name" value="Cytochrome c"/>
    <property type="match status" value="2"/>
</dbReference>
<keyword evidence="5" id="KW-0560">Oxidoreductase</keyword>
<evidence type="ECO:0000256" key="7">
    <source>
        <dbReference type="PROSITE-ProRule" id="PRU00433"/>
    </source>
</evidence>
<dbReference type="GO" id="GO:0046872">
    <property type="term" value="F:metal ion binding"/>
    <property type="evidence" value="ECO:0007669"/>
    <property type="project" value="UniProtKB-KW"/>
</dbReference>
<dbReference type="PROSITE" id="PS51007">
    <property type="entry name" value="CYTC"/>
    <property type="match status" value="1"/>
</dbReference>
<reference evidence="10 11" key="1">
    <citation type="submission" date="2012-10" db="EMBL/GenBank/DDBJ databases">
        <title>Genome sequencing of Tanticharoenia sakaeratensis NBRC 103193.</title>
        <authorList>
            <person name="Azuma Y."/>
            <person name="Hadano H."/>
            <person name="Hirakawa H."/>
            <person name="Matsushita K."/>
        </authorList>
    </citation>
    <scope>NUCLEOTIDE SEQUENCE [LARGE SCALE GENOMIC DNA]</scope>
    <source>
        <strain evidence="10 11">NBRC 103193</strain>
    </source>
</reference>
<evidence type="ECO:0000256" key="4">
    <source>
        <dbReference type="ARBA" id="ARBA00022729"/>
    </source>
</evidence>
<keyword evidence="10" id="KW-0472">Membrane</keyword>
<feature type="domain" description="Cytochrome c" evidence="9">
    <location>
        <begin position="136"/>
        <end position="320"/>
    </location>
</feature>
<keyword evidence="2 7" id="KW-0349">Heme</keyword>
<dbReference type="STRING" id="1231623.Tasa_012_034"/>
<dbReference type="Pfam" id="PF03150">
    <property type="entry name" value="CCP_MauG"/>
    <property type="match status" value="1"/>
</dbReference>
<dbReference type="GO" id="GO:0004130">
    <property type="term" value="F:cytochrome-c peroxidase activity"/>
    <property type="evidence" value="ECO:0007669"/>
    <property type="project" value="TreeGrafter"/>
</dbReference>